<name>A0ABU5LFS3_9GAMM</name>
<dbReference type="EMBL" id="JAOBTT010000001">
    <property type="protein sequence ID" value="MDZ7278803.1"/>
    <property type="molecule type" value="Genomic_DNA"/>
</dbReference>
<accession>A0ABU5LFS3</accession>
<comment type="caution">
    <text evidence="1">The sequence shown here is derived from an EMBL/GenBank/DDBJ whole genome shotgun (WGS) entry which is preliminary data.</text>
</comment>
<dbReference type="Gene3D" id="1.10.10.2910">
    <property type="match status" value="1"/>
</dbReference>
<protein>
    <submittedName>
        <fullName evidence="1">Toxin</fullName>
    </submittedName>
</protein>
<reference evidence="2" key="1">
    <citation type="submission" date="2023-07" db="EMBL/GenBank/DDBJ databases">
        <title>Structural and functional analysis of rice phyllospheric bacteria for their antimicrobial properties and defense elicitation against blast disease.</title>
        <authorList>
            <person name="Sahu K.P."/>
            <person name="Asharani P."/>
            <person name="Kumar M."/>
            <person name="Reddy B."/>
            <person name="Kumar A."/>
        </authorList>
    </citation>
    <scope>NUCLEOTIDE SEQUENCE [LARGE SCALE GENOMIC DNA]</scope>
    <source>
        <strain evidence="2">OsEp_Plm_30P10</strain>
    </source>
</reference>
<proteinExistence type="predicted"/>
<organism evidence="1 2">
    <name type="scientific">Pantoea eucrina</name>
    <dbReference type="NCBI Taxonomy" id="472693"/>
    <lineage>
        <taxon>Bacteria</taxon>
        <taxon>Pseudomonadati</taxon>
        <taxon>Pseudomonadota</taxon>
        <taxon>Gammaproteobacteria</taxon>
        <taxon>Enterobacterales</taxon>
        <taxon>Erwiniaceae</taxon>
        <taxon>Pantoea</taxon>
    </lineage>
</organism>
<dbReference type="RefSeq" id="WP_322542734.1">
    <property type="nucleotide sequence ID" value="NZ_JAOBTT010000001.1"/>
</dbReference>
<sequence>MHHDLRGTRVKSMSPEEIHRTALAACLILGFSSQYEYRKRPKRFDAAFEKLFERGITIDPIDDDEWFDNTFDVTIGHCDPDSLTIRIPNRIFVRACYGEQNALMIVFHELGHLLLQHKALLHFSNQQASLWEDSEWQADHFAEVILEQLGYETKQLAFEFN</sequence>
<evidence type="ECO:0000313" key="2">
    <source>
        <dbReference type="Proteomes" id="UP001288620"/>
    </source>
</evidence>
<dbReference type="Proteomes" id="UP001288620">
    <property type="component" value="Unassembled WGS sequence"/>
</dbReference>
<gene>
    <name evidence="1" type="ORF">N4G40_11015</name>
</gene>
<evidence type="ECO:0000313" key="1">
    <source>
        <dbReference type="EMBL" id="MDZ7278803.1"/>
    </source>
</evidence>
<keyword evidence="2" id="KW-1185">Reference proteome</keyword>